<accession>A0ABV4D972</accession>
<organism evidence="1 2">
    <name type="scientific">Lactococcus muris</name>
    <dbReference type="NCBI Taxonomy" id="2941330"/>
    <lineage>
        <taxon>Bacteria</taxon>
        <taxon>Bacillati</taxon>
        <taxon>Bacillota</taxon>
        <taxon>Bacilli</taxon>
        <taxon>Lactobacillales</taxon>
        <taxon>Streptococcaceae</taxon>
        <taxon>Lactococcus</taxon>
    </lineage>
</organism>
<name>A0ABV4D972_9LACT</name>
<evidence type="ECO:0000313" key="1">
    <source>
        <dbReference type="EMBL" id="MEY8538310.1"/>
    </source>
</evidence>
<keyword evidence="2" id="KW-1185">Reference proteome</keyword>
<gene>
    <name evidence="1" type="ORF">AALM99_07630</name>
</gene>
<sequence>MTHSDSITLLLGLKASSPLHPYFVEAGVKLSSTVRAAVFLDFKVKMSMKGGAKMLLYLALL</sequence>
<comment type="caution">
    <text evidence="1">The sequence shown here is derived from an EMBL/GenBank/DDBJ whole genome shotgun (WGS) entry which is preliminary data.</text>
</comment>
<dbReference type="EMBL" id="JBCLSQ010000017">
    <property type="protein sequence ID" value="MEY8538310.1"/>
    <property type="molecule type" value="Genomic_DNA"/>
</dbReference>
<protein>
    <submittedName>
        <fullName evidence="1">Uncharacterized protein</fullName>
    </submittedName>
</protein>
<dbReference type="RefSeq" id="WP_369918514.1">
    <property type="nucleotide sequence ID" value="NZ_JBCLSQ010000017.1"/>
</dbReference>
<evidence type="ECO:0000313" key="2">
    <source>
        <dbReference type="Proteomes" id="UP001565242"/>
    </source>
</evidence>
<proteinExistence type="predicted"/>
<dbReference type="Proteomes" id="UP001565242">
    <property type="component" value="Unassembled WGS sequence"/>
</dbReference>
<reference evidence="1 2" key="1">
    <citation type="submission" date="2024-03" db="EMBL/GenBank/DDBJ databases">
        <title>Mouse gut bacterial collection (mGBC) of GemPharmatech.</title>
        <authorList>
            <person name="He Y."/>
            <person name="Dong L."/>
            <person name="Wu D."/>
            <person name="Gao X."/>
            <person name="Lin Z."/>
        </authorList>
    </citation>
    <scope>NUCLEOTIDE SEQUENCE [LARGE SCALE GENOMIC DNA]</scope>
    <source>
        <strain evidence="1 2">20-218</strain>
    </source>
</reference>